<dbReference type="EMBL" id="SJZF01000009">
    <property type="protein sequence ID" value="TFU26435.1"/>
    <property type="molecule type" value="Genomic_DNA"/>
</dbReference>
<name>A0A4Y9FBD8_9DEIN</name>
<reference evidence="1 2" key="1">
    <citation type="submission" date="2019-03" db="EMBL/GenBank/DDBJ databases">
        <title>Thermus tengchongensis species for the arsenic transformation mechanism.</title>
        <authorList>
            <person name="Yuan G.C."/>
        </authorList>
    </citation>
    <scope>NUCLEOTIDE SEQUENCE [LARGE SCALE GENOMIC DNA]</scope>
    <source>
        <strain evidence="1 2">15W</strain>
    </source>
</reference>
<dbReference type="AlphaFoldDB" id="A0A4Y9FBD8"/>
<dbReference type="Proteomes" id="UP000297668">
    <property type="component" value="Unassembled WGS sequence"/>
</dbReference>
<comment type="caution">
    <text evidence="1">The sequence shown here is derived from an EMBL/GenBank/DDBJ whole genome shotgun (WGS) entry which is preliminary data.</text>
</comment>
<proteinExistence type="predicted"/>
<evidence type="ECO:0000313" key="2">
    <source>
        <dbReference type="Proteomes" id="UP000297668"/>
    </source>
</evidence>
<dbReference type="RefSeq" id="WP_135260192.1">
    <property type="nucleotide sequence ID" value="NZ_SJZF01000009.1"/>
</dbReference>
<evidence type="ECO:0000313" key="1">
    <source>
        <dbReference type="EMBL" id="TFU26435.1"/>
    </source>
</evidence>
<gene>
    <name evidence="1" type="ORF">E0687_06455</name>
</gene>
<accession>A0A4Y9FBD8</accession>
<organism evidence="1 2">
    <name type="scientific">Thermus tengchongensis</name>
    <dbReference type="NCBI Taxonomy" id="1214928"/>
    <lineage>
        <taxon>Bacteria</taxon>
        <taxon>Thermotogati</taxon>
        <taxon>Deinococcota</taxon>
        <taxon>Deinococci</taxon>
        <taxon>Thermales</taxon>
        <taxon>Thermaceae</taxon>
        <taxon>Thermus</taxon>
    </lineage>
</organism>
<sequence>MRKGFLAALFLVAVFALGQKTLVEGQLQGVQRVIGSTIAVELRGCWAHEGAVRCAFSFSGTQLNSTVSLTLRAADFSATYAPTSAGSTTQAEPQTVRARLITEQETADKGPKLDLSLENGIPTIILADFPIAPSVKTLTALKVGSFTFDGAAVAEKIPSETLLEARYIDPEALSFQVGQFRWDFVRIDRHSEGCCDDRRVSNAALIYRLTNTGPEAVFNAQWWGRYFINSAEHTQEIWWSCEAGTPPKLLKDASTTCVVRFVRNSSYDHFKNNLIQLLELRLNDQTKVLRNVYLSKWVR</sequence>
<protein>
    <submittedName>
        <fullName evidence="1">Uncharacterized protein</fullName>
    </submittedName>
</protein>